<comment type="caution">
    <text evidence="1">The sequence shown here is derived from an EMBL/GenBank/DDBJ whole genome shotgun (WGS) entry which is preliminary data.</text>
</comment>
<keyword evidence="2" id="KW-1185">Reference proteome</keyword>
<dbReference type="EMBL" id="VOPW01000001">
    <property type="protein sequence ID" value="TXC66068.1"/>
    <property type="molecule type" value="Genomic_DNA"/>
</dbReference>
<name>A0A5C6U313_9BURK</name>
<dbReference type="AlphaFoldDB" id="A0A5C6U313"/>
<reference evidence="1 2" key="1">
    <citation type="submission" date="2019-08" db="EMBL/GenBank/DDBJ databases">
        <authorList>
            <person name="Khan S.A."/>
            <person name="Jeon C.O."/>
            <person name="Jeong S.E."/>
        </authorList>
    </citation>
    <scope>NUCLEOTIDE SEQUENCE [LARGE SCALE GENOMIC DNA]</scope>
    <source>
        <strain evidence="2">IMCC1728</strain>
    </source>
</reference>
<organism evidence="1 2">
    <name type="scientific">Piscinibacter aquaticus</name>
    <dbReference type="NCBI Taxonomy" id="392597"/>
    <lineage>
        <taxon>Bacteria</taxon>
        <taxon>Pseudomonadati</taxon>
        <taxon>Pseudomonadota</taxon>
        <taxon>Betaproteobacteria</taxon>
        <taxon>Burkholderiales</taxon>
        <taxon>Sphaerotilaceae</taxon>
        <taxon>Piscinibacter</taxon>
    </lineage>
</organism>
<dbReference type="Proteomes" id="UP000321832">
    <property type="component" value="Unassembled WGS sequence"/>
</dbReference>
<accession>A0A5C6U313</accession>
<protein>
    <submittedName>
        <fullName evidence="1">Uncharacterized protein</fullName>
    </submittedName>
</protein>
<dbReference type="Pfam" id="PF18143">
    <property type="entry name" value="HAD_SAK_2"/>
    <property type="match status" value="1"/>
</dbReference>
<sequence>MPVLERALRAWPQARIVLTSTQPWAKGLPTVLEALGPSLASRVLGYTYEDLTTRLQRGPRRHPLSNQDYWRLNKSDIVRLHAQWLRPAAWLAVDDDTILWTTDESRHHLVAVDGCKGLLDPAAQDRLLTVLTGQFGLGGGTADSQA</sequence>
<evidence type="ECO:0000313" key="1">
    <source>
        <dbReference type="EMBL" id="TXC66068.1"/>
    </source>
</evidence>
<gene>
    <name evidence="1" type="ORF">FSC37_09475</name>
</gene>
<proteinExistence type="predicted"/>
<evidence type="ECO:0000313" key="2">
    <source>
        <dbReference type="Proteomes" id="UP000321832"/>
    </source>
</evidence>